<dbReference type="Gene3D" id="3.40.50.150">
    <property type="entry name" value="Vaccinia Virus protein VP39"/>
    <property type="match status" value="1"/>
</dbReference>
<dbReference type="Proteomes" id="UP000886335">
    <property type="component" value="Unassembled WGS sequence"/>
</dbReference>
<dbReference type="PANTHER" id="PTHR14614">
    <property type="entry name" value="HEPATOCELLULAR CARCINOMA-ASSOCIATED ANTIGEN"/>
    <property type="match status" value="1"/>
</dbReference>
<dbReference type="Pfam" id="PF10294">
    <property type="entry name" value="Methyltransf_16"/>
    <property type="match status" value="1"/>
</dbReference>
<protein>
    <submittedName>
        <fullName evidence="1">Methyltransferase domain-containing protein</fullName>
    </submittedName>
</protein>
<name>A0A831SLN3_PROAE</name>
<proteinExistence type="predicted"/>
<reference evidence="1" key="1">
    <citation type="journal article" date="2020" name="mSystems">
        <title>Genome- and Community-Level Interaction Insights into Carbon Utilization and Element Cycling Functions of Hydrothermarchaeota in Hydrothermal Sediment.</title>
        <authorList>
            <person name="Zhou Z."/>
            <person name="Liu Y."/>
            <person name="Xu W."/>
            <person name="Pan J."/>
            <person name="Luo Z.H."/>
            <person name="Li M."/>
        </authorList>
    </citation>
    <scope>NUCLEOTIDE SEQUENCE [LARGE SCALE GENOMIC DNA]</scope>
    <source>
        <strain evidence="1">SpSt-1181</strain>
    </source>
</reference>
<comment type="caution">
    <text evidence="1">The sequence shown here is derived from an EMBL/GenBank/DDBJ whole genome shotgun (WGS) entry which is preliminary data.</text>
</comment>
<dbReference type="GO" id="GO:0032259">
    <property type="term" value="P:methylation"/>
    <property type="evidence" value="ECO:0007669"/>
    <property type="project" value="UniProtKB-KW"/>
</dbReference>
<evidence type="ECO:0000313" key="1">
    <source>
        <dbReference type="EMBL" id="HED30507.1"/>
    </source>
</evidence>
<dbReference type="GO" id="GO:0008168">
    <property type="term" value="F:methyltransferase activity"/>
    <property type="evidence" value="ECO:0007669"/>
    <property type="project" value="UniProtKB-KW"/>
</dbReference>
<sequence length="236" mass="26419">MSGARLKEESLTGLYDFLARAYDMDSFSCTLGGERFDFFSVRDSYALLDRISPEEFARDEQMPYWAEIWPSSLSLAEYMISELDLSGRKVIELGSGVGVAGIAAARKGGRVVATDYSSEAVKFMRLNALQNSVALECRQLDWRSIGIEDRFDVLVAADVLYERGNLLPIIGAIDTLLQPDGCAWIADPRRRLAQQFLELAFENGFSVSTFPRCIEHGAQQVHVNIYRIDRKRCAPG</sequence>
<dbReference type="InterPro" id="IPR029063">
    <property type="entry name" value="SAM-dependent_MTases_sf"/>
</dbReference>
<dbReference type="EMBL" id="DSBW01000052">
    <property type="protein sequence ID" value="HED30507.1"/>
    <property type="molecule type" value="Genomic_DNA"/>
</dbReference>
<dbReference type="InterPro" id="IPR019410">
    <property type="entry name" value="Methyltransf_16"/>
</dbReference>
<accession>A0A831SLN3</accession>
<gene>
    <name evidence="1" type="ORF">ENN50_02205</name>
</gene>
<dbReference type="CDD" id="cd02440">
    <property type="entry name" value="AdoMet_MTases"/>
    <property type="match status" value="1"/>
</dbReference>
<keyword evidence="1" id="KW-0489">Methyltransferase</keyword>
<organism evidence="1">
    <name type="scientific">Prosthecochloris aestuarii</name>
    <dbReference type="NCBI Taxonomy" id="1102"/>
    <lineage>
        <taxon>Bacteria</taxon>
        <taxon>Pseudomonadati</taxon>
        <taxon>Chlorobiota</taxon>
        <taxon>Chlorobiia</taxon>
        <taxon>Chlorobiales</taxon>
        <taxon>Chlorobiaceae</taxon>
        <taxon>Prosthecochloris</taxon>
    </lineage>
</organism>
<dbReference type="SUPFAM" id="SSF53335">
    <property type="entry name" value="S-adenosyl-L-methionine-dependent methyltransferases"/>
    <property type="match status" value="1"/>
</dbReference>
<dbReference type="AlphaFoldDB" id="A0A831SLN3"/>
<keyword evidence="1" id="KW-0808">Transferase</keyword>